<dbReference type="Proteomes" id="UP000252458">
    <property type="component" value="Unassembled WGS sequence"/>
</dbReference>
<dbReference type="GO" id="GO:0044550">
    <property type="term" value="P:secondary metabolite biosynthetic process"/>
    <property type="evidence" value="ECO:0007669"/>
    <property type="project" value="TreeGrafter"/>
</dbReference>
<gene>
    <name evidence="5" type="ORF">DPV79_18930</name>
</gene>
<dbReference type="AlphaFoldDB" id="A0A365QTF8"/>
<dbReference type="InterPro" id="IPR013747">
    <property type="entry name" value="ACP_syn_III_C"/>
</dbReference>
<evidence type="ECO:0000259" key="3">
    <source>
        <dbReference type="Pfam" id="PF08541"/>
    </source>
</evidence>
<evidence type="ECO:0000256" key="2">
    <source>
        <dbReference type="ARBA" id="ARBA00023315"/>
    </source>
</evidence>
<sequence>MRPSSSFTGDEPRIVATARYIPSPGVAPDAHLEPFMVSGRSAREHVMQAVYADTLRWRDCGAPFGVAGIPLLQASRATDNRVAVEADQTLSDMALATVRTLLESPSQVDASTPDQIIVCTTSFEHDLALSCACRLHSELGSSRAPLAVGQIQGVSFLMAVEIAVAMMAADIRLKTVVIVAAERWRPPFSRRIGALIDMGDGAAAVLIARQPGPGWRIRGLTLQTPDIPPLASEHDAVYTSTLADVISETCASAGLQPANVDWVLPAPIDTRLAREINAYCGLPLERVCNTRLDAPGHFCAADTPARLDALLRSIKPSEGQHALVWSAGFQGQAGCALLEFRGGGS</sequence>
<dbReference type="InterPro" id="IPR016039">
    <property type="entry name" value="Thiolase-like"/>
</dbReference>
<evidence type="ECO:0000313" key="5">
    <source>
        <dbReference type="EMBL" id="RBB38155.1"/>
    </source>
</evidence>
<keyword evidence="1" id="KW-0808">Transferase</keyword>
<dbReference type="InterPro" id="IPR013751">
    <property type="entry name" value="ACP_syn_III_N"/>
</dbReference>
<evidence type="ECO:0000313" key="6">
    <source>
        <dbReference type="Proteomes" id="UP000252458"/>
    </source>
</evidence>
<reference evidence="5 6" key="1">
    <citation type="submission" date="2018-06" db="EMBL/GenBank/DDBJ databases">
        <title>Draft genome sequence of Burkholderia reimsis strain BE51 isolated from a French agricultural soil.</title>
        <authorList>
            <person name="Esmaeel Q."/>
        </authorList>
    </citation>
    <scope>NUCLEOTIDE SEQUENCE [LARGE SCALE GENOMIC DNA]</scope>
    <source>
        <strain evidence="5 6">BE51</strain>
    </source>
</reference>
<dbReference type="GO" id="GO:0006633">
    <property type="term" value="P:fatty acid biosynthetic process"/>
    <property type="evidence" value="ECO:0007669"/>
    <property type="project" value="InterPro"/>
</dbReference>
<organism evidence="5 6">
    <name type="scientific">Burkholderia reimsis</name>
    <dbReference type="NCBI Taxonomy" id="2234132"/>
    <lineage>
        <taxon>Bacteria</taxon>
        <taxon>Pseudomonadati</taxon>
        <taxon>Pseudomonadota</taxon>
        <taxon>Betaproteobacteria</taxon>
        <taxon>Burkholderiales</taxon>
        <taxon>Burkholderiaceae</taxon>
        <taxon>Burkholderia</taxon>
    </lineage>
</organism>
<keyword evidence="2" id="KW-0012">Acyltransferase</keyword>
<name>A0A365QTF8_9BURK</name>
<keyword evidence="6" id="KW-1185">Reference proteome</keyword>
<dbReference type="PANTHER" id="PTHR34069">
    <property type="entry name" value="3-OXOACYL-[ACYL-CARRIER-PROTEIN] SYNTHASE 3"/>
    <property type="match status" value="1"/>
</dbReference>
<evidence type="ECO:0000259" key="4">
    <source>
        <dbReference type="Pfam" id="PF08545"/>
    </source>
</evidence>
<dbReference type="GO" id="GO:0004315">
    <property type="term" value="F:3-oxoacyl-[acyl-carrier-protein] synthase activity"/>
    <property type="evidence" value="ECO:0007669"/>
    <property type="project" value="InterPro"/>
</dbReference>
<dbReference type="Pfam" id="PF08541">
    <property type="entry name" value="ACP_syn_III_C"/>
    <property type="match status" value="1"/>
</dbReference>
<dbReference type="EMBL" id="QMFZ01000015">
    <property type="protein sequence ID" value="RBB38155.1"/>
    <property type="molecule type" value="Genomic_DNA"/>
</dbReference>
<dbReference type="Pfam" id="PF08545">
    <property type="entry name" value="ACP_syn_III"/>
    <property type="match status" value="1"/>
</dbReference>
<proteinExistence type="predicted"/>
<protein>
    <submittedName>
        <fullName evidence="5">3-oxoacyl-ACP synthase</fullName>
    </submittedName>
</protein>
<feature type="domain" description="Beta-ketoacyl-[acyl-carrier-protein] synthase III C-terminal" evidence="3">
    <location>
        <begin position="250"/>
        <end position="339"/>
    </location>
</feature>
<accession>A0A365QTF8</accession>
<feature type="domain" description="Beta-ketoacyl-[acyl-carrier-protein] synthase III N-terminal" evidence="4">
    <location>
        <begin position="155"/>
        <end position="223"/>
    </location>
</feature>
<evidence type="ECO:0000256" key="1">
    <source>
        <dbReference type="ARBA" id="ARBA00022679"/>
    </source>
</evidence>
<comment type="caution">
    <text evidence="5">The sequence shown here is derived from an EMBL/GenBank/DDBJ whole genome shotgun (WGS) entry which is preliminary data.</text>
</comment>
<dbReference type="PANTHER" id="PTHR34069:SF3">
    <property type="entry name" value="ACYL-COA:ACYL-COA ALKYLTRANSFERASE"/>
    <property type="match status" value="1"/>
</dbReference>
<dbReference type="Gene3D" id="3.40.47.10">
    <property type="match status" value="2"/>
</dbReference>
<dbReference type="SUPFAM" id="SSF53901">
    <property type="entry name" value="Thiolase-like"/>
    <property type="match status" value="1"/>
</dbReference>